<protein>
    <submittedName>
        <fullName evidence="2">Uncharacterized protein</fullName>
    </submittedName>
</protein>
<keyword evidence="3" id="KW-1185">Reference proteome</keyword>
<organism evidence="2 3">
    <name type="scientific">Leersia perrieri</name>
    <dbReference type="NCBI Taxonomy" id="77586"/>
    <lineage>
        <taxon>Eukaryota</taxon>
        <taxon>Viridiplantae</taxon>
        <taxon>Streptophyta</taxon>
        <taxon>Embryophyta</taxon>
        <taxon>Tracheophyta</taxon>
        <taxon>Spermatophyta</taxon>
        <taxon>Magnoliopsida</taxon>
        <taxon>Liliopsida</taxon>
        <taxon>Poales</taxon>
        <taxon>Poaceae</taxon>
        <taxon>BOP clade</taxon>
        <taxon>Oryzoideae</taxon>
        <taxon>Oryzeae</taxon>
        <taxon>Oryzinae</taxon>
        <taxon>Leersia</taxon>
    </lineage>
</organism>
<dbReference type="AlphaFoldDB" id="A0A0D9XU42"/>
<evidence type="ECO:0000313" key="3">
    <source>
        <dbReference type="Proteomes" id="UP000032180"/>
    </source>
</evidence>
<proteinExistence type="predicted"/>
<sequence length="131" mass="15149">MNGGAVEESSCKKEGEEQNKKQTMKTVVVAPGVCSDPTSGRLYLTEDAIMEILSRERKPVQWWVRPEDAARFERDQERRMEYQSKVRKEYEATGFFRLPDDYFERMEQAQAFCDAALEDGDQQSPDPEQSV</sequence>
<feature type="region of interest" description="Disordered" evidence="1">
    <location>
        <begin position="1"/>
        <end position="23"/>
    </location>
</feature>
<reference evidence="2 3" key="1">
    <citation type="submission" date="2012-08" db="EMBL/GenBank/DDBJ databases">
        <title>Oryza genome evolution.</title>
        <authorList>
            <person name="Wing R.A."/>
        </authorList>
    </citation>
    <scope>NUCLEOTIDE SEQUENCE</scope>
</reference>
<evidence type="ECO:0000313" key="2">
    <source>
        <dbReference type="EnsemblPlants" id="LPERR11G15960.1"/>
    </source>
</evidence>
<dbReference type="EnsemblPlants" id="LPERR11G15960.1">
    <property type="protein sequence ID" value="LPERR11G15960.1"/>
    <property type="gene ID" value="LPERR11G15960"/>
</dbReference>
<name>A0A0D9XU42_9ORYZ</name>
<reference evidence="2" key="3">
    <citation type="submission" date="2015-04" db="UniProtKB">
        <authorList>
            <consortium name="EnsemblPlants"/>
        </authorList>
    </citation>
    <scope>IDENTIFICATION</scope>
</reference>
<reference evidence="3" key="2">
    <citation type="submission" date="2013-12" db="EMBL/GenBank/DDBJ databases">
        <authorList>
            <person name="Yu Y."/>
            <person name="Lee S."/>
            <person name="de Baynast K."/>
            <person name="Wissotski M."/>
            <person name="Liu L."/>
            <person name="Talag J."/>
            <person name="Goicoechea J."/>
            <person name="Angelova A."/>
            <person name="Jetty R."/>
            <person name="Kudrna D."/>
            <person name="Golser W."/>
            <person name="Rivera L."/>
            <person name="Zhang J."/>
            <person name="Wing R."/>
        </authorList>
    </citation>
    <scope>NUCLEOTIDE SEQUENCE</scope>
</reference>
<evidence type="ECO:0000256" key="1">
    <source>
        <dbReference type="SAM" id="MobiDB-lite"/>
    </source>
</evidence>
<accession>A0A0D9XU42</accession>
<feature type="compositionally biased region" description="Basic and acidic residues" evidence="1">
    <location>
        <begin position="9"/>
        <end position="20"/>
    </location>
</feature>
<dbReference type="Proteomes" id="UP000032180">
    <property type="component" value="Chromosome 11"/>
</dbReference>
<dbReference type="HOGENOM" id="CLU_1930576_0_0_1"/>
<dbReference type="Gramene" id="LPERR11G15960.1">
    <property type="protein sequence ID" value="LPERR11G15960.1"/>
    <property type="gene ID" value="LPERR11G15960"/>
</dbReference>